<accession>A0ABQ8Q7T0</accession>
<evidence type="ECO:0000256" key="1">
    <source>
        <dbReference type="SAM" id="MobiDB-lite"/>
    </source>
</evidence>
<keyword evidence="3" id="KW-1185">Reference proteome</keyword>
<dbReference type="EMBL" id="MU790695">
    <property type="protein sequence ID" value="KAJ3994583.1"/>
    <property type="molecule type" value="Genomic_DNA"/>
</dbReference>
<feature type="compositionally biased region" description="Basic and acidic residues" evidence="1">
    <location>
        <begin position="55"/>
        <end position="74"/>
    </location>
</feature>
<feature type="compositionally biased region" description="Polar residues" evidence="1">
    <location>
        <begin position="33"/>
        <end position="44"/>
    </location>
</feature>
<evidence type="ECO:0000313" key="3">
    <source>
        <dbReference type="Proteomes" id="UP001163828"/>
    </source>
</evidence>
<gene>
    <name evidence="2" type="ORF">F5050DRAFT_456164</name>
</gene>
<proteinExistence type="predicted"/>
<evidence type="ECO:0000313" key="2">
    <source>
        <dbReference type="EMBL" id="KAJ3994583.1"/>
    </source>
</evidence>
<dbReference type="Proteomes" id="UP001163828">
    <property type="component" value="Unassembled WGS sequence"/>
</dbReference>
<name>A0ABQ8Q7T0_9AGAR</name>
<organism evidence="2 3">
    <name type="scientific">Lentinula boryana</name>
    <dbReference type="NCBI Taxonomy" id="40481"/>
    <lineage>
        <taxon>Eukaryota</taxon>
        <taxon>Fungi</taxon>
        <taxon>Dikarya</taxon>
        <taxon>Basidiomycota</taxon>
        <taxon>Agaricomycotina</taxon>
        <taxon>Agaricomycetes</taxon>
        <taxon>Agaricomycetidae</taxon>
        <taxon>Agaricales</taxon>
        <taxon>Marasmiineae</taxon>
        <taxon>Omphalotaceae</taxon>
        <taxon>Lentinula</taxon>
    </lineage>
</organism>
<feature type="compositionally biased region" description="Basic and acidic residues" evidence="1">
    <location>
        <begin position="1"/>
        <end position="10"/>
    </location>
</feature>
<comment type="caution">
    <text evidence="2">The sequence shown here is derived from an EMBL/GenBank/DDBJ whole genome shotgun (WGS) entry which is preliminary data.</text>
</comment>
<feature type="compositionally biased region" description="Basic and acidic residues" evidence="1">
    <location>
        <begin position="93"/>
        <end position="106"/>
    </location>
</feature>
<sequence length="144" mass="16085">MTSSHSEFKQTEQVVGRPRTTSHNMMDDYVNDPPNNLSPESLKNAQAAIQDAQAYEDRLNDDKHERQYRADTKKHTGGRLGALGDAEDGGIPKFEDRRDREADGMVDRAGVAINGETEMGRPVRHDVETSLQVELAQALRCCNM</sequence>
<reference evidence="2" key="1">
    <citation type="submission" date="2022-08" db="EMBL/GenBank/DDBJ databases">
        <authorList>
            <consortium name="DOE Joint Genome Institute"/>
            <person name="Min B."/>
            <person name="Riley R."/>
            <person name="Sierra-Patev S."/>
            <person name="Naranjo-Ortiz M."/>
            <person name="Looney B."/>
            <person name="Konkel Z."/>
            <person name="Slot J.C."/>
            <person name="Sakamoto Y."/>
            <person name="Steenwyk J.L."/>
            <person name="Rokas A."/>
            <person name="Carro J."/>
            <person name="Camarero S."/>
            <person name="Ferreira P."/>
            <person name="Molpeceres G."/>
            <person name="Ruiz-Duenas F.J."/>
            <person name="Serrano A."/>
            <person name="Henrissat B."/>
            <person name="Drula E."/>
            <person name="Hughes K.W."/>
            <person name="Mata J.L."/>
            <person name="Ishikawa N.K."/>
            <person name="Vargas-Isla R."/>
            <person name="Ushijima S."/>
            <person name="Smith C.A."/>
            <person name="Ahrendt S."/>
            <person name="Andreopoulos W."/>
            <person name="He G."/>
            <person name="Labutti K."/>
            <person name="Lipzen A."/>
            <person name="Ng V."/>
            <person name="Sandor L."/>
            <person name="Barry K."/>
            <person name="Martinez A.T."/>
            <person name="Xiao Y."/>
            <person name="Gibbons J.G."/>
            <person name="Terashima K."/>
            <person name="Hibbett D.S."/>
            <person name="Grigoriev I.V."/>
        </authorList>
    </citation>
    <scope>NUCLEOTIDE SEQUENCE</scope>
    <source>
        <strain evidence="2">TFB10827</strain>
    </source>
</reference>
<protein>
    <submittedName>
        <fullName evidence="2">Uncharacterized protein</fullName>
    </submittedName>
</protein>
<feature type="region of interest" description="Disordered" evidence="1">
    <location>
        <begin position="1"/>
        <end position="110"/>
    </location>
</feature>